<evidence type="ECO:0000313" key="2">
    <source>
        <dbReference type="Proteomes" id="UP001631969"/>
    </source>
</evidence>
<keyword evidence="2" id="KW-1185">Reference proteome</keyword>
<dbReference type="Proteomes" id="UP001631969">
    <property type="component" value="Unassembled WGS sequence"/>
</dbReference>
<comment type="caution">
    <text evidence="1">The sequence shown here is derived from an EMBL/GenBank/DDBJ whole genome shotgun (WGS) entry which is preliminary data.</text>
</comment>
<sequence length="389" mass="44365">MQIKRWVSDFGNSMCQHMVDGLYFELPSAIAELTASEADGLFSEAISEEKLLKNLLIKVSMDGAERYFKVGEKAQGYALANAHIDRLHDKSESLTVMITWLASIAYFQAKKQPGSKEQENVHIDYFLTLLPVWLVKRADRFASALRKMADRFVGEHQVTLLTPGWEREITVVVKDTVCRVEGETARFALKYDLELNLREEADVFKDAYAVINDLGGQSQDLSKLPPGLGMAQDKDDFASSTDQSYLHTLELLRTSKLMTHFTDVRALEAFILEHVRKREYIYMDPTTQEKTNFSECINRTLHNFAKVAMQKSLHAFQFAHGQKVYFVHIGGVNQVLQGYMQEYLDKTLGKEIASQYHIFPEDSRKLNLYAGEIVAKSELKRREKAKADA</sequence>
<name>A0ACC7NW93_9BACL</name>
<proteinExistence type="predicted"/>
<accession>A0ACC7NW93</accession>
<reference evidence="1" key="1">
    <citation type="submission" date="2024-12" db="EMBL/GenBank/DDBJ databases">
        <authorList>
            <person name="Wu N."/>
        </authorList>
    </citation>
    <scope>NUCLEOTIDE SEQUENCE</scope>
    <source>
        <strain evidence="1">P15</strain>
    </source>
</reference>
<evidence type="ECO:0000313" key="1">
    <source>
        <dbReference type="EMBL" id="MFM9329008.1"/>
    </source>
</evidence>
<organism evidence="1 2">
    <name type="scientific">Paenibacillus mesotrionivorans</name>
    <dbReference type="NCBI Taxonomy" id="3160968"/>
    <lineage>
        <taxon>Bacteria</taxon>
        <taxon>Bacillati</taxon>
        <taxon>Bacillota</taxon>
        <taxon>Bacilli</taxon>
        <taxon>Bacillales</taxon>
        <taxon>Paenibacillaceae</taxon>
        <taxon>Paenibacillus</taxon>
    </lineage>
</organism>
<dbReference type="EMBL" id="JBJURJ010000007">
    <property type="protein sequence ID" value="MFM9329008.1"/>
    <property type="molecule type" value="Genomic_DNA"/>
</dbReference>
<protein>
    <submittedName>
        <fullName evidence="1">Uncharacterized protein</fullName>
    </submittedName>
</protein>
<gene>
    <name evidence="1" type="ORF">ACI1P1_11995</name>
</gene>